<dbReference type="Gene3D" id="3.90.20.10">
    <property type="match status" value="1"/>
</dbReference>
<evidence type="ECO:0000313" key="3">
    <source>
        <dbReference type="Proteomes" id="UP000467841"/>
    </source>
</evidence>
<evidence type="ECO:0000313" key="2">
    <source>
        <dbReference type="EMBL" id="CAA7017774.1"/>
    </source>
</evidence>
<keyword evidence="3" id="KW-1185">Reference proteome</keyword>
<proteinExistence type="predicted"/>
<dbReference type="Proteomes" id="UP000467841">
    <property type="component" value="Unassembled WGS sequence"/>
</dbReference>
<feature type="region of interest" description="Disordered" evidence="1">
    <location>
        <begin position="93"/>
        <end position="123"/>
    </location>
</feature>
<gene>
    <name evidence="2" type="ORF">MERR_LOCUS5009</name>
</gene>
<feature type="region of interest" description="Disordered" evidence="1">
    <location>
        <begin position="56"/>
        <end position="80"/>
    </location>
</feature>
<dbReference type="EMBL" id="CACVBM020000333">
    <property type="protein sequence ID" value="CAA7017774.1"/>
    <property type="molecule type" value="Genomic_DNA"/>
</dbReference>
<reference evidence="2" key="1">
    <citation type="submission" date="2020-01" db="EMBL/GenBank/DDBJ databases">
        <authorList>
            <person name="Mishra B."/>
        </authorList>
    </citation>
    <scope>NUCLEOTIDE SEQUENCE [LARGE SCALE GENOMIC DNA]</scope>
</reference>
<protein>
    <recommendedName>
        <fullName evidence="4">t-SNARE coiled-coil homology domain-containing protein</fullName>
    </recommendedName>
</protein>
<dbReference type="AlphaFoldDB" id="A0A6D2HNY8"/>
<sequence>MKDVTTLAAQIATLMEQFDKGFKEVGKRFDTMDEKFDKINEKVESNDAAIKAFTAAREKDQGLPKEKPATDSSAKGPAVKFTPDELLDDMYLAESKQARRPNLKQQRRERVVHQPKPVPTCLQ</sequence>
<accession>A0A6D2HNY8</accession>
<feature type="compositionally biased region" description="Basic and acidic residues" evidence="1">
    <location>
        <begin position="56"/>
        <end position="69"/>
    </location>
</feature>
<organism evidence="2 3">
    <name type="scientific">Microthlaspi erraticum</name>
    <dbReference type="NCBI Taxonomy" id="1685480"/>
    <lineage>
        <taxon>Eukaryota</taxon>
        <taxon>Viridiplantae</taxon>
        <taxon>Streptophyta</taxon>
        <taxon>Embryophyta</taxon>
        <taxon>Tracheophyta</taxon>
        <taxon>Spermatophyta</taxon>
        <taxon>Magnoliopsida</taxon>
        <taxon>eudicotyledons</taxon>
        <taxon>Gunneridae</taxon>
        <taxon>Pentapetalae</taxon>
        <taxon>rosids</taxon>
        <taxon>malvids</taxon>
        <taxon>Brassicales</taxon>
        <taxon>Brassicaceae</taxon>
        <taxon>Coluteocarpeae</taxon>
        <taxon>Microthlaspi</taxon>
    </lineage>
</organism>
<evidence type="ECO:0008006" key="4">
    <source>
        <dbReference type="Google" id="ProtNLM"/>
    </source>
</evidence>
<name>A0A6D2HNY8_9BRAS</name>
<evidence type="ECO:0000256" key="1">
    <source>
        <dbReference type="SAM" id="MobiDB-lite"/>
    </source>
</evidence>
<comment type="caution">
    <text evidence="2">The sequence shown here is derived from an EMBL/GenBank/DDBJ whole genome shotgun (WGS) entry which is preliminary data.</text>
</comment>